<keyword evidence="6 9" id="KW-0812">Transmembrane</keyword>
<dbReference type="InterPro" id="IPR059040">
    <property type="entry name" value="HH_CyaD-like"/>
</dbReference>
<organism evidence="13">
    <name type="scientific">Candidatus Kentrum sp. TC</name>
    <dbReference type="NCBI Taxonomy" id="2126339"/>
    <lineage>
        <taxon>Bacteria</taxon>
        <taxon>Pseudomonadati</taxon>
        <taxon>Pseudomonadota</taxon>
        <taxon>Gammaproteobacteria</taxon>
        <taxon>Candidatus Kentrum</taxon>
    </lineage>
</organism>
<evidence type="ECO:0000256" key="10">
    <source>
        <dbReference type="SAM" id="Coils"/>
    </source>
</evidence>
<dbReference type="EMBL" id="CAADFT010000073">
    <property type="protein sequence ID" value="VFK46953.1"/>
    <property type="molecule type" value="Genomic_DNA"/>
</dbReference>
<evidence type="ECO:0000256" key="7">
    <source>
        <dbReference type="ARBA" id="ARBA00022989"/>
    </source>
</evidence>
<sequence>MSAIAVLKDAWQNRDKLGDANQTRELAAFLPAALEIQESPPNPLTRWLAWSVLALVVIAIVWTLLGHVDIVASAEGKIIPSSRVKQVQPLEKGVVKALLVSEGEYVKQGQPLIELDTTLTQADKKRLKSELHSARLRLAVSRGVLGLLEESDKQVTSSFVLELPTDATTQQSVLHKGLLRQQWLQYRSQLQALQSSLAKARAEQAVTKEVIAKLEQTLPIAEKRATTSKTLHGKDFVSENDYLTAKEERIRQTQDLAAERQRLRQLQAAEAEVREQINLHKAQSSATLLAEITELERKTAVLEEEFIKASDIDAKRILYTPVAGRVQELAVATVGGVVTEAQQLMLVVPDEEQLEVEVFLENKDIGFVREGMPAEIKIHTFPFTKYGVIDAEVTNVSDDATMDEQRGLIYRMQLRMAKNTLWVKGKKVRLQPGMAVTAEVKTGERRIIEFFMAPLLRYKEESIRER</sequence>
<evidence type="ECO:0000256" key="1">
    <source>
        <dbReference type="ARBA" id="ARBA00004377"/>
    </source>
</evidence>
<dbReference type="Gene3D" id="2.40.30.170">
    <property type="match status" value="1"/>
</dbReference>
<comment type="subcellular location">
    <subcellularLocation>
        <location evidence="1 9">Cell inner membrane</location>
        <topology evidence="1 9">Single-pass membrane protein</topology>
    </subcellularLocation>
</comment>
<dbReference type="Gene3D" id="1.10.287.470">
    <property type="entry name" value="Helix hairpin bin"/>
    <property type="match status" value="1"/>
</dbReference>
<keyword evidence="7 9" id="KW-1133">Transmembrane helix</keyword>
<dbReference type="PROSITE" id="PS00543">
    <property type="entry name" value="HLYD_FAMILY"/>
    <property type="match status" value="1"/>
</dbReference>
<proteinExistence type="inferred from homology"/>
<accession>A0A450YZJ2</accession>
<dbReference type="NCBIfam" id="TIGR01843">
    <property type="entry name" value="type_I_hlyD"/>
    <property type="match status" value="1"/>
</dbReference>
<dbReference type="PANTHER" id="PTHR30386:SF27">
    <property type="entry name" value="MEMBRANE FUSION PROTEIN (MFP) FAMILY PROTEIN"/>
    <property type="match status" value="1"/>
</dbReference>
<evidence type="ECO:0000256" key="3">
    <source>
        <dbReference type="ARBA" id="ARBA00022448"/>
    </source>
</evidence>
<keyword evidence="3 9" id="KW-0813">Transport</keyword>
<gene>
    <name evidence="13" type="ORF">BECKTC1821E_GA0114239_10737</name>
</gene>
<feature type="domain" description="AprE-like beta-barrel" evidence="12">
    <location>
        <begin position="354"/>
        <end position="443"/>
    </location>
</feature>
<keyword evidence="8 9" id="KW-0472">Membrane</keyword>
<dbReference type="Pfam" id="PF26002">
    <property type="entry name" value="Beta-barrel_AprE"/>
    <property type="match status" value="1"/>
</dbReference>
<name>A0A450YZJ2_9GAMM</name>
<dbReference type="InterPro" id="IPR050739">
    <property type="entry name" value="MFP"/>
</dbReference>
<dbReference type="PANTHER" id="PTHR30386">
    <property type="entry name" value="MEMBRANE FUSION SUBUNIT OF EMRAB-TOLC MULTIDRUG EFFLUX PUMP"/>
    <property type="match status" value="1"/>
</dbReference>
<comment type="similarity">
    <text evidence="2 9">Belongs to the membrane fusion protein (MFP) (TC 8.A.1) family.</text>
</comment>
<feature type="transmembrane region" description="Helical" evidence="9">
    <location>
        <begin position="47"/>
        <end position="65"/>
    </location>
</feature>
<evidence type="ECO:0000256" key="2">
    <source>
        <dbReference type="ARBA" id="ARBA00009477"/>
    </source>
</evidence>
<feature type="coiled-coil region" evidence="10">
    <location>
        <begin position="249"/>
        <end position="305"/>
    </location>
</feature>
<evidence type="ECO:0000259" key="12">
    <source>
        <dbReference type="Pfam" id="PF26002"/>
    </source>
</evidence>
<keyword evidence="5 9" id="KW-0997">Cell inner membrane</keyword>
<dbReference type="AlphaFoldDB" id="A0A450YZJ2"/>
<dbReference type="Pfam" id="PF25988">
    <property type="entry name" value="HH_CyaD"/>
    <property type="match status" value="1"/>
</dbReference>
<evidence type="ECO:0000259" key="11">
    <source>
        <dbReference type="Pfam" id="PF25988"/>
    </source>
</evidence>
<evidence type="ECO:0000256" key="9">
    <source>
        <dbReference type="RuleBase" id="RU365093"/>
    </source>
</evidence>
<dbReference type="Gene3D" id="2.40.50.100">
    <property type="match status" value="1"/>
</dbReference>
<keyword evidence="4 9" id="KW-1003">Cell membrane</keyword>
<protein>
    <recommendedName>
        <fullName evidence="9">Membrane fusion protein (MFP) family protein</fullName>
    </recommendedName>
</protein>
<dbReference type="InterPro" id="IPR006144">
    <property type="entry name" value="Secretion_HlyD_CS"/>
</dbReference>
<reference evidence="13" key="1">
    <citation type="submission" date="2019-02" db="EMBL/GenBank/DDBJ databases">
        <authorList>
            <person name="Gruber-Vodicka R. H."/>
            <person name="Seah K. B. B."/>
        </authorList>
    </citation>
    <scope>NUCLEOTIDE SEQUENCE</scope>
    <source>
        <strain evidence="13">BECK_BZ125</strain>
    </source>
</reference>
<dbReference type="SUPFAM" id="SSF111369">
    <property type="entry name" value="HlyD-like secretion proteins"/>
    <property type="match status" value="1"/>
</dbReference>
<keyword evidence="10" id="KW-0175">Coiled coil</keyword>
<dbReference type="GO" id="GO:0005886">
    <property type="term" value="C:plasma membrane"/>
    <property type="evidence" value="ECO:0007669"/>
    <property type="project" value="UniProtKB-SubCell"/>
</dbReference>
<evidence type="ECO:0000256" key="5">
    <source>
        <dbReference type="ARBA" id="ARBA00022519"/>
    </source>
</evidence>
<feature type="domain" description="CyaD-like alpha-helical hairpin" evidence="11">
    <location>
        <begin position="116"/>
        <end position="310"/>
    </location>
</feature>
<evidence type="ECO:0000256" key="6">
    <source>
        <dbReference type="ARBA" id="ARBA00022692"/>
    </source>
</evidence>
<dbReference type="GO" id="GO:0009306">
    <property type="term" value="P:protein secretion"/>
    <property type="evidence" value="ECO:0007669"/>
    <property type="project" value="InterPro"/>
</dbReference>
<evidence type="ECO:0000256" key="4">
    <source>
        <dbReference type="ARBA" id="ARBA00022475"/>
    </source>
</evidence>
<dbReference type="InterPro" id="IPR058982">
    <property type="entry name" value="Beta-barrel_AprE"/>
</dbReference>
<dbReference type="InterPro" id="IPR010129">
    <property type="entry name" value="T1SS_HlyD"/>
</dbReference>
<evidence type="ECO:0000313" key="13">
    <source>
        <dbReference type="EMBL" id="VFK46953.1"/>
    </source>
</evidence>
<dbReference type="PRINTS" id="PR01490">
    <property type="entry name" value="RTXTOXIND"/>
</dbReference>
<evidence type="ECO:0000256" key="8">
    <source>
        <dbReference type="ARBA" id="ARBA00023136"/>
    </source>
</evidence>